<feature type="compositionally biased region" description="Basic and acidic residues" evidence="5">
    <location>
        <begin position="842"/>
        <end position="853"/>
    </location>
</feature>
<dbReference type="PROSITE" id="PS50214">
    <property type="entry name" value="DISINTEGRIN_2"/>
    <property type="match status" value="1"/>
</dbReference>
<reference evidence="11" key="1">
    <citation type="submission" date="2025-08" db="UniProtKB">
        <authorList>
            <consortium name="RefSeq"/>
        </authorList>
    </citation>
    <scope>IDENTIFICATION</scope>
</reference>
<evidence type="ECO:0000256" key="4">
    <source>
        <dbReference type="PROSITE-ProRule" id="PRU00276"/>
    </source>
</evidence>
<evidence type="ECO:0000259" key="8">
    <source>
        <dbReference type="PROSITE" id="PS50214"/>
    </source>
</evidence>
<keyword evidence="10" id="KW-1185">Reference proteome</keyword>
<keyword evidence="11" id="KW-0378">Hydrolase</keyword>
<keyword evidence="6" id="KW-0812">Transmembrane</keyword>
<feature type="active site" evidence="4">
    <location>
        <position position="425"/>
    </location>
</feature>
<evidence type="ECO:0000256" key="1">
    <source>
        <dbReference type="ARBA" id="ARBA00001809"/>
    </source>
</evidence>
<feature type="compositionally biased region" description="Low complexity" evidence="5">
    <location>
        <begin position="788"/>
        <end position="797"/>
    </location>
</feature>
<keyword evidence="6" id="KW-1133">Transmembrane helix</keyword>
<feature type="binding site" evidence="4">
    <location>
        <position position="434"/>
    </location>
    <ligand>
        <name>Zn(2+)</name>
        <dbReference type="ChEBI" id="CHEBI:29105"/>
        <note>catalytic</note>
    </ligand>
</feature>
<keyword evidence="4" id="KW-0862">Zinc</keyword>
<dbReference type="SUPFAM" id="SSF57552">
    <property type="entry name" value="Blood coagulation inhibitor (disintegrin)"/>
    <property type="match status" value="1"/>
</dbReference>
<organism evidence="10 11">
    <name type="scientific">Aplysia californica</name>
    <name type="common">California sea hare</name>
    <dbReference type="NCBI Taxonomy" id="6500"/>
    <lineage>
        <taxon>Eukaryota</taxon>
        <taxon>Metazoa</taxon>
        <taxon>Spiralia</taxon>
        <taxon>Lophotrochozoa</taxon>
        <taxon>Mollusca</taxon>
        <taxon>Gastropoda</taxon>
        <taxon>Heterobranchia</taxon>
        <taxon>Euthyneura</taxon>
        <taxon>Tectipleura</taxon>
        <taxon>Aplysiida</taxon>
        <taxon>Aplysioidea</taxon>
        <taxon>Aplysiidae</taxon>
        <taxon>Aplysia</taxon>
    </lineage>
</organism>
<name>A0ABM0JEQ2_APLCA</name>
<comment type="caution">
    <text evidence="4">Lacks conserved residue(s) required for the propagation of feature annotation.</text>
</comment>
<keyword evidence="3" id="KW-0165">Cleavage on pair of basic residues</keyword>
<evidence type="ECO:0000256" key="5">
    <source>
        <dbReference type="SAM" id="MobiDB-lite"/>
    </source>
</evidence>
<dbReference type="Gene3D" id="4.10.70.10">
    <property type="entry name" value="Disintegrin domain"/>
    <property type="match status" value="1"/>
</dbReference>
<feature type="region of interest" description="Disordered" evidence="5">
    <location>
        <begin position="771"/>
        <end position="853"/>
    </location>
</feature>
<dbReference type="InterPro" id="IPR001762">
    <property type="entry name" value="Disintegrin_dom"/>
</dbReference>
<dbReference type="InterPro" id="IPR024079">
    <property type="entry name" value="MetalloPept_cat_dom_sf"/>
</dbReference>
<dbReference type="Proteomes" id="UP000694888">
    <property type="component" value="Unplaced"/>
</dbReference>
<dbReference type="Pfam" id="PF13574">
    <property type="entry name" value="Reprolysin_2"/>
    <property type="match status" value="1"/>
</dbReference>
<evidence type="ECO:0000313" key="10">
    <source>
        <dbReference type="Proteomes" id="UP000694888"/>
    </source>
</evidence>
<feature type="signal peptide" evidence="7">
    <location>
        <begin position="1"/>
        <end position="25"/>
    </location>
</feature>
<dbReference type="RefSeq" id="XP_005092027.2">
    <property type="nucleotide sequence ID" value="XM_005091970.3"/>
</dbReference>
<protein>
    <recommendedName>
        <fullName evidence="2">ADAM10 endopeptidase</fullName>
        <ecNumber evidence="2">3.4.24.81</ecNumber>
    </recommendedName>
</protein>
<dbReference type="InterPro" id="IPR001590">
    <property type="entry name" value="Peptidase_M12B"/>
</dbReference>
<feature type="domain" description="Disintegrin" evidence="8">
    <location>
        <begin position="501"/>
        <end position="596"/>
    </location>
</feature>
<evidence type="ECO:0000256" key="2">
    <source>
        <dbReference type="ARBA" id="ARBA00012332"/>
    </source>
</evidence>
<feature type="domain" description="Peptidase M12B" evidence="9">
    <location>
        <begin position="235"/>
        <end position="486"/>
    </location>
</feature>
<dbReference type="InterPro" id="IPR049038">
    <property type="entry name" value="ADAM10_Cys-rich"/>
</dbReference>
<feature type="transmembrane region" description="Helical" evidence="6">
    <location>
        <begin position="743"/>
        <end position="764"/>
    </location>
</feature>
<feature type="binding site" evidence="4">
    <location>
        <position position="428"/>
    </location>
    <ligand>
        <name>Zn(2+)</name>
        <dbReference type="ChEBI" id="CHEBI:29105"/>
        <note>catalytic</note>
    </ligand>
</feature>
<keyword evidence="11" id="KW-0482">Metalloprotease</keyword>
<keyword evidence="4" id="KW-0479">Metal-binding</keyword>
<dbReference type="PANTHER" id="PTHR45702">
    <property type="entry name" value="ADAM10/ADAM17 METALLOPEPTIDASE FAMILY MEMBER"/>
    <property type="match status" value="1"/>
</dbReference>
<dbReference type="PANTHER" id="PTHR45702:SF2">
    <property type="entry name" value="KUZBANIAN, ISOFORM A"/>
    <property type="match status" value="1"/>
</dbReference>
<sequence length="853" mass="96042">MDLQYFHVLYLVILVTSCWSFGAEAAVLNDYILDYQTVDFDHGHLRESHSRAKREADPVLRWSFTAYNRTFHLTLQPSTSVFAPDHDLVVGSDEPVSVDTSHIYDGQLDDVPYSSAHLAILSDSVMGHIEVPGDTRYHIEPASKHLKDSTAHTIIYPEKKMNLDPYKHLRQSPCGIKEHYEKLNEMSQPEAGSLARQKREAYNEAWWNSPNKYSEEVNTRVLRRRKRAAPFSSGKTCFMFLRADKLLYDHILSRHSSSGLSAAEKAKEEILSMFSVHVNALNRIYGNTIFQRQVSVNNPPVRFTGVQFQLQRTKIFDNCEGDINDGYCTNNLDVSNFLDLTARENHNEYCLVHTFTYRDFIGGTLGLAWVAKPESGSSGICGRYTRIADRSGATSMKSLNTGVVTFINFKQDVPPRVSQLTFAHEVGHNFGSEHDPTSTECAPYGTNFPDASKGNYIMFASAAQGNLPNNDLFSTCSRDYISKVLETLGTERTDCFKASNQAFCGNKVVEQGEDCDCGYEDECTDICCEPRRSGDVQNSCKLKPNVACSPSKGRCCSNDCRILNNTEVCQTDSECQESSRCDGTNPICPPADDKQNFTTFCQDYSKVCDSGQCQASVCQYIGWEECMLSKADGASDGQMCYESCRASPDSECISSIDAAKINLPVNKNFRDLLQRIREGKNSSDTSLGIKKPPGAGCDAYLGYCDILSKCRKYDAEGPFKQLTDLIFDPMNFQKVADWITEKWWAVLLMCVGFFIFMGVFVWVFKYNTPRTNPKKRRQQPRAAQSQGQNPRQQNRPRQQPDKRGGVYSVDVPMQERRGGPGYGQGHVNQGYQHSGHPQQKGQHFDRISQPRRY</sequence>
<accession>A0ABM0JEQ2</accession>
<dbReference type="Gene3D" id="3.40.390.10">
    <property type="entry name" value="Collagenase (Catalytic Domain)"/>
    <property type="match status" value="1"/>
</dbReference>
<dbReference type="GeneID" id="101859462"/>
<gene>
    <name evidence="11" type="primary">LOC101859462</name>
</gene>
<evidence type="ECO:0000259" key="9">
    <source>
        <dbReference type="PROSITE" id="PS50215"/>
    </source>
</evidence>
<dbReference type="SMART" id="SM00050">
    <property type="entry name" value="DISIN"/>
    <property type="match status" value="1"/>
</dbReference>
<dbReference type="Pfam" id="PF21299">
    <property type="entry name" value="ADAM10_Cys-rich"/>
    <property type="match status" value="1"/>
</dbReference>
<feature type="binding site" evidence="4">
    <location>
        <position position="424"/>
    </location>
    <ligand>
        <name>Zn(2+)</name>
        <dbReference type="ChEBI" id="CHEBI:29105"/>
        <note>catalytic</note>
    </ligand>
</feature>
<evidence type="ECO:0000313" key="11">
    <source>
        <dbReference type="RefSeq" id="XP_005092027.2"/>
    </source>
</evidence>
<dbReference type="GO" id="GO:0008237">
    <property type="term" value="F:metallopeptidase activity"/>
    <property type="evidence" value="ECO:0007669"/>
    <property type="project" value="UniProtKB-KW"/>
</dbReference>
<evidence type="ECO:0000256" key="7">
    <source>
        <dbReference type="SAM" id="SignalP"/>
    </source>
</evidence>
<dbReference type="EC" id="3.4.24.81" evidence="2"/>
<dbReference type="InterPro" id="IPR051489">
    <property type="entry name" value="ADAM_Metalloproteinase"/>
</dbReference>
<dbReference type="Pfam" id="PF00200">
    <property type="entry name" value="Disintegrin"/>
    <property type="match status" value="1"/>
</dbReference>
<keyword evidence="7" id="KW-0732">Signal</keyword>
<feature type="chain" id="PRO_5045668565" description="ADAM10 endopeptidase" evidence="7">
    <location>
        <begin position="26"/>
        <end position="853"/>
    </location>
</feature>
<evidence type="ECO:0000256" key="6">
    <source>
        <dbReference type="SAM" id="Phobius"/>
    </source>
</evidence>
<keyword evidence="11" id="KW-0645">Protease</keyword>
<comment type="catalytic activity">
    <reaction evidence="1">
        <text>Endopeptidase of broad specificity.</text>
        <dbReference type="EC" id="3.4.24.81"/>
    </reaction>
</comment>
<keyword evidence="6" id="KW-0472">Membrane</keyword>
<dbReference type="InterPro" id="IPR036436">
    <property type="entry name" value="Disintegrin_dom_sf"/>
</dbReference>
<proteinExistence type="predicted"/>
<feature type="compositionally biased region" description="Polar residues" evidence="5">
    <location>
        <begin position="826"/>
        <end position="841"/>
    </location>
</feature>
<evidence type="ECO:0000256" key="3">
    <source>
        <dbReference type="ARBA" id="ARBA00022685"/>
    </source>
</evidence>
<dbReference type="SUPFAM" id="SSF55486">
    <property type="entry name" value="Metalloproteases ('zincins'), catalytic domain"/>
    <property type="match status" value="1"/>
</dbReference>
<dbReference type="PROSITE" id="PS50215">
    <property type="entry name" value="ADAM_MEPRO"/>
    <property type="match status" value="1"/>
</dbReference>